<accession>A0A0E9R6N7</accession>
<proteinExistence type="predicted"/>
<protein>
    <submittedName>
        <fullName evidence="1">Uncharacterized protein</fullName>
    </submittedName>
</protein>
<dbReference type="EMBL" id="GBXM01084145">
    <property type="protein sequence ID" value="JAH24432.1"/>
    <property type="molecule type" value="Transcribed_RNA"/>
</dbReference>
<reference evidence="1" key="1">
    <citation type="submission" date="2014-11" db="EMBL/GenBank/DDBJ databases">
        <authorList>
            <person name="Amaro Gonzalez C."/>
        </authorList>
    </citation>
    <scope>NUCLEOTIDE SEQUENCE</scope>
</reference>
<sequence>MGCHAFYCNL</sequence>
<reference evidence="1" key="2">
    <citation type="journal article" date="2015" name="Fish Shellfish Immunol.">
        <title>Early steps in the European eel (Anguilla anguilla)-Vibrio vulnificus interaction in the gills: Role of the RtxA13 toxin.</title>
        <authorList>
            <person name="Callol A."/>
            <person name="Pajuelo D."/>
            <person name="Ebbesson L."/>
            <person name="Teles M."/>
            <person name="MacKenzie S."/>
            <person name="Amaro C."/>
        </authorList>
    </citation>
    <scope>NUCLEOTIDE SEQUENCE</scope>
</reference>
<evidence type="ECO:0000313" key="1">
    <source>
        <dbReference type="EMBL" id="JAH24432.1"/>
    </source>
</evidence>
<name>A0A0E9R6N7_ANGAN</name>
<organism evidence="1">
    <name type="scientific">Anguilla anguilla</name>
    <name type="common">European freshwater eel</name>
    <name type="synonym">Muraena anguilla</name>
    <dbReference type="NCBI Taxonomy" id="7936"/>
    <lineage>
        <taxon>Eukaryota</taxon>
        <taxon>Metazoa</taxon>
        <taxon>Chordata</taxon>
        <taxon>Craniata</taxon>
        <taxon>Vertebrata</taxon>
        <taxon>Euteleostomi</taxon>
        <taxon>Actinopterygii</taxon>
        <taxon>Neopterygii</taxon>
        <taxon>Teleostei</taxon>
        <taxon>Anguilliformes</taxon>
        <taxon>Anguillidae</taxon>
        <taxon>Anguilla</taxon>
    </lineage>
</organism>